<dbReference type="InterPro" id="IPR000212">
    <property type="entry name" value="DNA_helicase_UvrD/REP"/>
</dbReference>
<evidence type="ECO:0000256" key="3">
    <source>
        <dbReference type="ARBA" id="ARBA00022806"/>
    </source>
</evidence>
<protein>
    <submittedName>
        <fullName evidence="8">AAA family ATPase</fullName>
    </submittedName>
</protein>
<reference evidence="8" key="1">
    <citation type="submission" date="2020-12" db="EMBL/GenBank/DDBJ databases">
        <title>Sanguibacter suaedae sp. nov., isolated from Suaeda aralocaspica.</title>
        <authorList>
            <person name="Ma Q."/>
        </authorList>
    </citation>
    <scope>NUCLEOTIDE SEQUENCE</scope>
    <source>
        <strain evidence="8">YZGR15</strain>
    </source>
</reference>
<dbReference type="RefSeq" id="WP_198733543.1">
    <property type="nucleotide sequence ID" value="NZ_JAEINH010000005.1"/>
</dbReference>
<evidence type="ECO:0000256" key="5">
    <source>
        <dbReference type="PROSITE-ProRule" id="PRU00560"/>
    </source>
</evidence>
<evidence type="ECO:0000313" key="8">
    <source>
        <dbReference type="EMBL" id="MBI9114983.1"/>
    </source>
</evidence>
<comment type="caution">
    <text evidence="8">The sequence shown here is derived from an EMBL/GenBank/DDBJ whole genome shotgun (WGS) entry which is preliminary data.</text>
</comment>
<dbReference type="GO" id="GO:0000725">
    <property type="term" value="P:recombinational repair"/>
    <property type="evidence" value="ECO:0007669"/>
    <property type="project" value="TreeGrafter"/>
</dbReference>
<keyword evidence="2 5" id="KW-0378">Hydrolase</keyword>
<organism evidence="8 9">
    <name type="scientific">Sanguibacter suaedae</name>
    <dbReference type="NCBI Taxonomy" id="2795737"/>
    <lineage>
        <taxon>Bacteria</taxon>
        <taxon>Bacillati</taxon>
        <taxon>Actinomycetota</taxon>
        <taxon>Actinomycetes</taxon>
        <taxon>Micrococcales</taxon>
        <taxon>Sanguibacteraceae</taxon>
        <taxon>Sanguibacter</taxon>
    </lineage>
</organism>
<keyword evidence="3 5" id="KW-0347">Helicase</keyword>
<dbReference type="InterPro" id="IPR027417">
    <property type="entry name" value="P-loop_NTPase"/>
</dbReference>
<dbReference type="AlphaFoldDB" id="A0A934IBN7"/>
<dbReference type="GO" id="GO:0003677">
    <property type="term" value="F:DNA binding"/>
    <property type="evidence" value="ECO:0007669"/>
    <property type="project" value="InterPro"/>
</dbReference>
<accession>A0A934IBN7</accession>
<evidence type="ECO:0000256" key="6">
    <source>
        <dbReference type="SAM" id="MobiDB-lite"/>
    </source>
</evidence>
<dbReference type="EMBL" id="JAEINH010000005">
    <property type="protein sequence ID" value="MBI9114983.1"/>
    <property type="molecule type" value="Genomic_DNA"/>
</dbReference>
<evidence type="ECO:0000313" key="9">
    <source>
        <dbReference type="Proteomes" id="UP000602087"/>
    </source>
</evidence>
<keyword evidence="1 5" id="KW-0547">Nucleotide-binding</keyword>
<dbReference type="PANTHER" id="PTHR11070">
    <property type="entry name" value="UVRD / RECB / PCRA DNA HELICASE FAMILY MEMBER"/>
    <property type="match status" value="1"/>
</dbReference>
<evidence type="ECO:0000256" key="2">
    <source>
        <dbReference type="ARBA" id="ARBA00022801"/>
    </source>
</evidence>
<dbReference type="Pfam" id="PF13538">
    <property type="entry name" value="UvrD_C_2"/>
    <property type="match status" value="1"/>
</dbReference>
<keyword evidence="9" id="KW-1185">Reference proteome</keyword>
<dbReference type="Proteomes" id="UP000602087">
    <property type="component" value="Unassembled WGS sequence"/>
</dbReference>
<keyword evidence="4 5" id="KW-0067">ATP-binding</keyword>
<evidence type="ECO:0000256" key="4">
    <source>
        <dbReference type="ARBA" id="ARBA00022840"/>
    </source>
</evidence>
<sequence>MSTTHPEMLAEQAYLDAAHEQLNRGHADAEVSLQTFVPGDRATKRALQRALDILRDSRGTGALIFGRFDRDGESLYVGRRRVHTDDKDLLVVGWHAPAAARFYEATPDEPLGLELKRTFIEEDRRFVRIVDEILAGSAAEASGPSSAGPMISDALLTELERSRDGAMRDVIATIQAEQYRIIRHESRGTVVVRGGPGTGKTIVGLHRAAWLAFNDISLRRTGMLVVTPTVTLLSYISGVLPHLDVKDVMQGDLAGLYGGDAQLRSVEKGIVARTKGSAQMATVLARALQQRIGSGQDAIDIPVGGDRVHLSAVTIDSVLADVRARDLPHNAARELLRDRFAAEIHRAYVAQRKEAQRPAVANEATIRRLSAFTNALDRLWPTFSPEELLRSLYGTQAWLVGAAAEVLTADERAALYRAPQSSIADEPWTLEDLYCLDELSFLLNGEVITYGHIVIDEAQDLSPMQARALARRCPSGSFTILGDLAQATGHWKRDDWSELTDHFSPAVSIEELTIGYRVPSSVLELAARQLPLIAPGLTAPLSVRDGLDEPSATYVPDASLLLTTAWAEAEALVKLSMSVAIIIEDSTYHQALEALRALGPVGDGLAGEFNEPVSLVPASHAQGLEFDAVVLVEPAAIVDGDGQGRRALYVAMTRCSQTLRIVHQHELPLGLEALDGTPPSAFLEDAPDEPPTVHPDPDREHLRDLIDQLDEPDLTLVLQLVSRLLSPTDRPLLTLPKAQLDR</sequence>
<feature type="domain" description="UvrD-like helicase ATP-binding" evidence="7">
    <location>
        <begin position="173"/>
        <end position="519"/>
    </location>
</feature>
<name>A0A934IBN7_9MICO</name>
<dbReference type="GO" id="GO:0043138">
    <property type="term" value="F:3'-5' DNA helicase activity"/>
    <property type="evidence" value="ECO:0007669"/>
    <property type="project" value="TreeGrafter"/>
</dbReference>
<proteinExistence type="predicted"/>
<dbReference type="Gene3D" id="3.40.50.300">
    <property type="entry name" value="P-loop containing nucleotide triphosphate hydrolases"/>
    <property type="match status" value="2"/>
</dbReference>
<gene>
    <name evidence="8" type="ORF">JAV76_08160</name>
</gene>
<dbReference type="SUPFAM" id="SSF52540">
    <property type="entry name" value="P-loop containing nucleoside triphosphate hydrolases"/>
    <property type="match status" value="1"/>
</dbReference>
<dbReference type="InterPro" id="IPR027785">
    <property type="entry name" value="UvrD-like_helicase_C"/>
</dbReference>
<dbReference type="PANTHER" id="PTHR11070:SF45">
    <property type="entry name" value="DNA 3'-5' HELICASE"/>
    <property type="match status" value="1"/>
</dbReference>
<dbReference type="PROSITE" id="PS51198">
    <property type="entry name" value="UVRD_HELICASE_ATP_BIND"/>
    <property type="match status" value="1"/>
</dbReference>
<evidence type="ECO:0000256" key="1">
    <source>
        <dbReference type="ARBA" id="ARBA00022741"/>
    </source>
</evidence>
<dbReference type="GO" id="GO:0005829">
    <property type="term" value="C:cytosol"/>
    <property type="evidence" value="ECO:0007669"/>
    <property type="project" value="TreeGrafter"/>
</dbReference>
<feature type="region of interest" description="Disordered" evidence="6">
    <location>
        <begin position="678"/>
        <end position="697"/>
    </location>
</feature>
<evidence type="ECO:0000259" key="7">
    <source>
        <dbReference type="PROSITE" id="PS51198"/>
    </source>
</evidence>
<dbReference type="GO" id="GO:0016787">
    <property type="term" value="F:hydrolase activity"/>
    <property type="evidence" value="ECO:0007669"/>
    <property type="project" value="UniProtKB-UniRule"/>
</dbReference>
<dbReference type="GO" id="GO:0005524">
    <property type="term" value="F:ATP binding"/>
    <property type="evidence" value="ECO:0007669"/>
    <property type="project" value="UniProtKB-UniRule"/>
</dbReference>
<dbReference type="InterPro" id="IPR014016">
    <property type="entry name" value="UvrD-like_ATP-bd"/>
</dbReference>
<feature type="binding site" evidence="5">
    <location>
        <begin position="194"/>
        <end position="201"/>
    </location>
    <ligand>
        <name>ATP</name>
        <dbReference type="ChEBI" id="CHEBI:30616"/>
    </ligand>
</feature>